<name>A0A8J8MM99_9FIRM</name>
<keyword evidence="3" id="KW-0804">Transcription</keyword>
<evidence type="ECO:0000256" key="3">
    <source>
        <dbReference type="ARBA" id="ARBA00023163"/>
    </source>
</evidence>
<gene>
    <name evidence="5" type="ORF">HZI73_17645</name>
</gene>
<evidence type="ECO:0000313" key="6">
    <source>
        <dbReference type="Proteomes" id="UP000683246"/>
    </source>
</evidence>
<dbReference type="GO" id="GO:0003700">
    <property type="term" value="F:DNA-binding transcription factor activity"/>
    <property type="evidence" value="ECO:0007669"/>
    <property type="project" value="InterPro"/>
</dbReference>
<evidence type="ECO:0000313" key="5">
    <source>
        <dbReference type="EMBL" id="QUI24007.1"/>
    </source>
</evidence>
<dbReference type="Pfam" id="PF01047">
    <property type="entry name" value="MarR"/>
    <property type="match status" value="1"/>
</dbReference>
<dbReference type="InterPro" id="IPR036390">
    <property type="entry name" value="WH_DNA-bd_sf"/>
</dbReference>
<keyword evidence="6" id="KW-1185">Reference proteome</keyword>
<dbReference type="GO" id="GO:0003677">
    <property type="term" value="F:DNA binding"/>
    <property type="evidence" value="ECO:0007669"/>
    <property type="project" value="UniProtKB-KW"/>
</dbReference>
<dbReference type="AlphaFoldDB" id="A0A8J8MM99"/>
<dbReference type="RefSeq" id="WP_212694698.1">
    <property type="nucleotide sequence ID" value="NZ_CP058649.1"/>
</dbReference>
<evidence type="ECO:0000259" key="4">
    <source>
        <dbReference type="PROSITE" id="PS50995"/>
    </source>
</evidence>
<proteinExistence type="predicted"/>
<sequence>MGEKSMFDIEDCVGFQISNAAKVVEEHVNNKMMSLGITRVQWIALYYIGLEKSINQSCLAKKMRIKSSTAARLIDRMEQHHYVKRVKNTSDKRIIHLQITKKGRMLREHLQGIAQMTTDELNNKIPVEDYMTFINILKNIIDSTYY</sequence>
<dbReference type="Gene3D" id="1.10.10.10">
    <property type="entry name" value="Winged helix-like DNA-binding domain superfamily/Winged helix DNA-binding domain"/>
    <property type="match status" value="1"/>
</dbReference>
<dbReference type="InterPro" id="IPR036388">
    <property type="entry name" value="WH-like_DNA-bd_sf"/>
</dbReference>
<dbReference type="SMART" id="SM00347">
    <property type="entry name" value="HTH_MARR"/>
    <property type="match status" value="1"/>
</dbReference>
<dbReference type="PRINTS" id="PR00598">
    <property type="entry name" value="HTHMARR"/>
</dbReference>
<keyword evidence="1" id="KW-0805">Transcription regulation</keyword>
<dbReference type="PROSITE" id="PS50995">
    <property type="entry name" value="HTH_MARR_2"/>
    <property type="match status" value="1"/>
</dbReference>
<evidence type="ECO:0000256" key="1">
    <source>
        <dbReference type="ARBA" id="ARBA00023015"/>
    </source>
</evidence>
<dbReference type="KEGG" id="vpy:HZI73_17645"/>
<dbReference type="SUPFAM" id="SSF46785">
    <property type="entry name" value="Winged helix' DNA-binding domain"/>
    <property type="match status" value="1"/>
</dbReference>
<dbReference type="Proteomes" id="UP000683246">
    <property type="component" value="Chromosome"/>
</dbReference>
<feature type="domain" description="HTH marR-type" evidence="4">
    <location>
        <begin position="10"/>
        <end position="142"/>
    </location>
</feature>
<dbReference type="EMBL" id="CP058649">
    <property type="protein sequence ID" value="QUI24007.1"/>
    <property type="molecule type" value="Genomic_DNA"/>
</dbReference>
<dbReference type="InterPro" id="IPR000835">
    <property type="entry name" value="HTH_MarR-typ"/>
</dbReference>
<reference evidence="5" key="1">
    <citation type="submission" date="2020-07" db="EMBL/GenBank/DDBJ databases">
        <title>Vallitalea pronyensis genome.</title>
        <authorList>
            <person name="Postec A."/>
        </authorList>
    </citation>
    <scope>NUCLEOTIDE SEQUENCE</scope>
    <source>
        <strain evidence="5">FatNI3</strain>
    </source>
</reference>
<keyword evidence="2" id="KW-0238">DNA-binding</keyword>
<protein>
    <submittedName>
        <fullName evidence="5">MarR family transcriptional regulator</fullName>
    </submittedName>
</protein>
<organism evidence="5 6">
    <name type="scientific">Vallitalea pronyensis</name>
    <dbReference type="NCBI Taxonomy" id="1348613"/>
    <lineage>
        <taxon>Bacteria</taxon>
        <taxon>Bacillati</taxon>
        <taxon>Bacillota</taxon>
        <taxon>Clostridia</taxon>
        <taxon>Lachnospirales</taxon>
        <taxon>Vallitaleaceae</taxon>
        <taxon>Vallitalea</taxon>
    </lineage>
</organism>
<dbReference type="PANTHER" id="PTHR42756">
    <property type="entry name" value="TRANSCRIPTIONAL REGULATOR, MARR"/>
    <property type="match status" value="1"/>
</dbReference>
<evidence type="ECO:0000256" key="2">
    <source>
        <dbReference type="ARBA" id="ARBA00023125"/>
    </source>
</evidence>
<accession>A0A8J8MM99</accession>
<dbReference type="PANTHER" id="PTHR42756:SF1">
    <property type="entry name" value="TRANSCRIPTIONAL REPRESSOR OF EMRAB OPERON"/>
    <property type="match status" value="1"/>
</dbReference>